<reference evidence="2 3" key="1">
    <citation type="submission" date="2019-01" db="EMBL/GenBank/DDBJ databases">
        <authorList>
            <person name="Sayadi A."/>
        </authorList>
    </citation>
    <scope>NUCLEOTIDE SEQUENCE [LARGE SCALE GENOMIC DNA]</scope>
</reference>
<dbReference type="EMBL" id="CAACVG010006679">
    <property type="protein sequence ID" value="VEN40959.1"/>
    <property type="molecule type" value="Genomic_DNA"/>
</dbReference>
<proteinExistence type="predicted"/>
<feature type="region of interest" description="Disordered" evidence="1">
    <location>
        <begin position="49"/>
        <end position="89"/>
    </location>
</feature>
<name>A0A653BZD6_CALMS</name>
<dbReference type="AlphaFoldDB" id="A0A653BZD6"/>
<keyword evidence="3" id="KW-1185">Reference proteome</keyword>
<organism evidence="2 3">
    <name type="scientific">Callosobruchus maculatus</name>
    <name type="common">Southern cowpea weevil</name>
    <name type="synonym">Pulse bruchid</name>
    <dbReference type="NCBI Taxonomy" id="64391"/>
    <lineage>
        <taxon>Eukaryota</taxon>
        <taxon>Metazoa</taxon>
        <taxon>Ecdysozoa</taxon>
        <taxon>Arthropoda</taxon>
        <taxon>Hexapoda</taxon>
        <taxon>Insecta</taxon>
        <taxon>Pterygota</taxon>
        <taxon>Neoptera</taxon>
        <taxon>Endopterygota</taxon>
        <taxon>Coleoptera</taxon>
        <taxon>Polyphaga</taxon>
        <taxon>Cucujiformia</taxon>
        <taxon>Chrysomeloidea</taxon>
        <taxon>Chrysomelidae</taxon>
        <taxon>Bruchinae</taxon>
        <taxon>Bruchini</taxon>
        <taxon>Callosobruchus</taxon>
    </lineage>
</organism>
<dbReference type="Proteomes" id="UP000410492">
    <property type="component" value="Unassembled WGS sequence"/>
</dbReference>
<accession>A0A653BZD6</accession>
<protein>
    <submittedName>
        <fullName evidence="2">Uncharacterized protein</fullName>
    </submittedName>
</protein>
<evidence type="ECO:0000256" key="1">
    <source>
        <dbReference type="SAM" id="MobiDB-lite"/>
    </source>
</evidence>
<feature type="compositionally biased region" description="Low complexity" evidence="1">
    <location>
        <begin position="71"/>
        <end position="87"/>
    </location>
</feature>
<evidence type="ECO:0000313" key="2">
    <source>
        <dbReference type="EMBL" id="VEN40959.1"/>
    </source>
</evidence>
<feature type="compositionally biased region" description="Polar residues" evidence="1">
    <location>
        <begin position="49"/>
        <end position="58"/>
    </location>
</feature>
<evidence type="ECO:0000313" key="3">
    <source>
        <dbReference type="Proteomes" id="UP000410492"/>
    </source>
</evidence>
<sequence length="142" mass="15946">MVAFVHLPVPKLCLPVKLVSDESVYQNVQIHNHLLCSAGDLTSRPDSGSWHRNGSCSPQRHIISEPQPDLSSSRTSSSCPRSSGCPRTSHRPCSCSNRTCARCLWTRIWTALKTCRDYASLGEEQRVFVNNFLFYLFSLNTC</sequence>
<gene>
    <name evidence="2" type="ORF">CALMAC_LOCUS4949</name>
</gene>